<evidence type="ECO:0000313" key="2">
    <source>
        <dbReference type="Proteomes" id="UP001283361"/>
    </source>
</evidence>
<keyword evidence="2" id="KW-1185">Reference proteome</keyword>
<sequence>MSICSTHDVTVSICSTHDVTVSLFIMHGMELAMTISALGLAEAYFTISFRQPGIAQDRKRIRGCSWLGLNNAKAPQLSREIDNAFGENPAKSLTKKQNKKTAIQHNPSLANRLLQLRRGPALLHRLPGDTLACHA</sequence>
<name>A0AAE0ZGU6_9GAST</name>
<organism evidence="1 2">
    <name type="scientific">Elysia crispata</name>
    <name type="common">lettuce slug</name>
    <dbReference type="NCBI Taxonomy" id="231223"/>
    <lineage>
        <taxon>Eukaryota</taxon>
        <taxon>Metazoa</taxon>
        <taxon>Spiralia</taxon>
        <taxon>Lophotrochozoa</taxon>
        <taxon>Mollusca</taxon>
        <taxon>Gastropoda</taxon>
        <taxon>Heterobranchia</taxon>
        <taxon>Euthyneura</taxon>
        <taxon>Panpulmonata</taxon>
        <taxon>Sacoglossa</taxon>
        <taxon>Placobranchoidea</taxon>
        <taxon>Plakobranchidae</taxon>
        <taxon>Elysia</taxon>
    </lineage>
</organism>
<evidence type="ECO:0000313" key="1">
    <source>
        <dbReference type="EMBL" id="KAK3768521.1"/>
    </source>
</evidence>
<proteinExistence type="predicted"/>
<protein>
    <submittedName>
        <fullName evidence="1">Uncharacterized protein</fullName>
    </submittedName>
</protein>
<dbReference type="EMBL" id="JAWDGP010004054">
    <property type="protein sequence ID" value="KAK3768521.1"/>
    <property type="molecule type" value="Genomic_DNA"/>
</dbReference>
<accession>A0AAE0ZGU6</accession>
<dbReference type="Proteomes" id="UP001283361">
    <property type="component" value="Unassembled WGS sequence"/>
</dbReference>
<comment type="caution">
    <text evidence="1">The sequence shown here is derived from an EMBL/GenBank/DDBJ whole genome shotgun (WGS) entry which is preliminary data.</text>
</comment>
<dbReference type="AlphaFoldDB" id="A0AAE0ZGU6"/>
<gene>
    <name evidence="1" type="ORF">RRG08_060882</name>
</gene>
<reference evidence="1" key="1">
    <citation type="journal article" date="2023" name="G3 (Bethesda)">
        <title>A reference genome for the long-term kleptoplast-retaining sea slug Elysia crispata morphotype clarki.</title>
        <authorList>
            <person name="Eastman K.E."/>
            <person name="Pendleton A.L."/>
            <person name="Shaikh M.A."/>
            <person name="Suttiyut T."/>
            <person name="Ogas R."/>
            <person name="Tomko P."/>
            <person name="Gavelis G."/>
            <person name="Widhalm J.R."/>
            <person name="Wisecaver J.H."/>
        </authorList>
    </citation>
    <scope>NUCLEOTIDE SEQUENCE</scope>
    <source>
        <strain evidence="1">ECLA1</strain>
    </source>
</reference>